<comment type="caution">
    <text evidence="3">The sequence shown here is derived from an EMBL/GenBank/DDBJ whole genome shotgun (WGS) entry which is preliminary data.</text>
</comment>
<sequence>MTIIRIYMQMVLMIICICNRINCSSVRAAVGAGARSPRAVQAHHGCKFNCGKCSCSIGEIISQEMDRQGPAPMLVAAE</sequence>
<dbReference type="eggNOG" id="COG2906">
    <property type="taxonomic scope" value="Bacteria"/>
</dbReference>
<dbReference type="AlphaFoldDB" id="A0A059G6N7"/>
<feature type="domain" description="BFD-like [2Fe-2S]-binding" evidence="2">
    <location>
        <begin position="14"/>
        <end position="62"/>
    </location>
</feature>
<name>A0A059G6N7_9PROT</name>
<dbReference type="STRING" id="1280953.HOC_09764"/>
<evidence type="ECO:0000313" key="4">
    <source>
        <dbReference type="Proteomes" id="UP000024942"/>
    </source>
</evidence>
<dbReference type="PATRIC" id="fig|1280953.3.peg.1971"/>
<gene>
    <name evidence="3" type="ORF">HOC_09764</name>
</gene>
<proteinExistence type="predicted"/>
<keyword evidence="1" id="KW-0732">Signal</keyword>
<evidence type="ECO:0000259" key="2">
    <source>
        <dbReference type="Pfam" id="PF04324"/>
    </source>
</evidence>
<feature type="chain" id="PRO_5001573038" evidence="1">
    <location>
        <begin position="29"/>
        <end position="78"/>
    </location>
</feature>
<keyword evidence="4" id="KW-1185">Reference proteome</keyword>
<accession>A0A059G6N7</accession>
<dbReference type="Gene3D" id="1.10.10.1100">
    <property type="entry name" value="BFD-like [2Fe-2S]-binding domain"/>
    <property type="match status" value="1"/>
</dbReference>
<evidence type="ECO:0000256" key="1">
    <source>
        <dbReference type="SAM" id="SignalP"/>
    </source>
</evidence>
<reference evidence="3 4" key="1">
    <citation type="journal article" date="2014" name="Antonie Van Leeuwenhoek">
        <title>Hyphomonas beringensis sp. nov. and Hyphomonas chukchiensis sp. nov., isolated from surface seawater of the Bering Sea and Chukchi Sea.</title>
        <authorList>
            <person name="Li C."/>
            <person name="Lai Q."/>
            <person name="Li G."/>
            <person name="Dong C."/>
            <person name="Wang J."/>
            <person name="Liao Y."/>
            <person name="Shao Z."/>
        </authorList>
    </citation>
    <scope>NUCLEOTIDE SEQUENCE [LARGE SCALE GENOMIC DNA]</scope>
    <source>
        <strain evidence="3 4">SCH89</strain>
    </source>
</reference>
<dbReference type="InterPro" id="IPR041854">
    <property type="entry name" value="BFD-like_2Fe2S-bd_dom_sf"/>
</dbReference>
<dbReference type="Pfam" id="PF04324">
    <property type="entry name" value="Fer2_BFD"/>
    <property type="match status" value="1"/>
</dbReference>
<dbReference type="Proteomes" id="UP000024942">
    <property type="component" value="Unassembled WGS sequence"/>
</dbReference>
<dbReference type="InterPro" id="IPR007419">
    <property type="entry name" value="BFD-like_2Fe2S-bd_dom"/>
</dbReference>
<protein>
    <submittedName>
        <fullName evidence="3">BFD/(2Fe-2S)-binding domain-containing protein</fullName>
    </submittedName>
</protein>
<feature type="signal peptide" evidence="1">
    <location>
        <begin position="1"/>
        <end position="28"/>
    </location>
</feature>
<organism evidence="3 4">
    <name type="scientific">Hyphomonas oceanitis SCH89</name>
    <dbReference type="NCBI Taxonomy" id="1280953"/>
    <lineage>
        <taxon>Bacteria</taxon>
        <taxon>Pseudomonadati</taxon>
        <taxon>Pseudomonadota</taxon>
        <taxon>Alphaproteobacteria</taxon>
        <taxon>Hyphomonadales</taxon>
        <taxon>Hyphomonadaceae</taxon>
        <taxon>Hyphomonas</taxon>
    </lineage>
</organism>
<evidence type="ECO:0000313" key="3">
    <source>
        <dbReference type="EMBL" id="KDA02497.1"/>
    </source>
</evidence>
<dbReference type="EMBL" id="ARYL01000013">
    <property type="protein sequence ID" value="KDA02497.1"/>
    <property type="molecule type" value="Genomic_DNA"/>
</dbReference>